<name>A0AAW5JZU7_9BACT</name>
<keyword evidence="4 10" id="KW-0378">Hydrolase</keyword>
<proteinExistence type="inferred from homology"/>
<dbReference type="InterPro" id="IPR010139">
    <property type="entry name" value="Imidazole-glycPsynth_HisH"/>
</dbReference>
<feature type="active site" description="Nucleophile" evidence="10 11">
    <location>
        <position position="79"/>
    </location>
</feature>
<evidence type="ECO:0000256" key="3">
    <source>
        <dbReference type="ARBA" id="ARBA00022605"/>
    </source>
</evidence>
<dbReference type="GO" id="GO:0000105">
    <property type="term" value="P:L-histidine biosynthetic process"/>
    <property type="evidence" value="ECO:0007669"/>
    <property type="project" value="UniProtKB-UniRule"/>
</dbReference>
<evidence type="ECO:0000256" key="4">
    <source>
        <dbReference type="ARBA" id="ARBA00022801"/>
    </source>
</evidence>
<accession>A0AAW5JZU7</accession>
<comment type="caution">
    <text evidence="13">The sequence shown here is derived from an EMBL/GenBank/DDBJ whole genome shotgun (WGS) entry which is preliminary data.</text>
</comment>
<keyword evidence="14" id="KW-1185">Reference proteome</keyword>
<keyword evidence="7 10" id="KW-0456">Lyase</keyword>
<feature type="active site" evidence="10 11">
    <location>
        <position position="187"/>
    </location>
</feature>
<dbReference type="EMBL" id="JANFYT010000001">
    <property type="protein sequence ID" value="MCQ4812971.1"/>
    <property type="molecule type" value="Genomic_DNA"/>
</dbReference>
<evidence type="ECO:0000256" key="8">
    <source>
        <dbReference type="ARBA" id="ARBA00047838"/>
    </source>
</evidence>
<evidence type="ECO:0000256" key="7">
    <source>
        <dbReference type="ARBA" id="ARBA00023239"/>
    </source>
</evidence>
<organism evidence="13 14">
    <name type="scientific">Cloacibacillus evryensis</name>
    <dbReference type="NCBI Taxonomy" id="508460"/>
    <lineage>
        <taxon>Bacteria</taxon>
        <taxon>Thermotogati</taxon>
        <taxon>Synergistota</taxon>
        <taxon>Synergistia</taxon>
        <taxon>Synergistales</taxon>
        <taxon>Synergistaceae</taxon>
        <taxon>Cloacibacillus</taxon>
    </lineage>
</organism>
<comment type="subcellular location">
    <subcellularLocation>
        <location evidence="10">Cytoplasm</location>
    </subcellularLocation>
</comment>
<dbReference type="GO" id="GO:0004359">
    <property type="term" value="F:glutaminase activity"/>
    <property type="evidence" value="ECO:0007669"/>
    <property type="project" value="UniProtKB-EC"/>
</dbReference>
<evidence type="ECO:0000259" key="12">
    <source>
        <dbReference type="Pfam" id="PF00117"/>
    </source>
</evidence>
<dbReference type="PANTHER" id="PTHR42701:SF1">
    <property type="entry name" value="IMIDAZOLE GLYCEROL PHOSPHATE SYNTHASE SUBUNIT HISH"/>
    <property type="match status" value="1"/>
</dbReference>
<protein>
    <recommendedName>
        <fullName evidence="10">Imidazole glycerol phosphate synthase subunit HisH</fullName>
        <ecNumber evidence="10">4.3.2.10</ecNumber>
    </recommendedName>
    <alternativeName>
        <fullName evidence="10">IGP synthase glutaminase subunit</fullName>
        <ecNumber evidence="10">3.5.1.2</ecNumber>
    </alternativeName>
    <alternativeName>
        <fullName evidence="10">IGP synthase subunit HisH</fullName>
    </alternativeName>
    <alternativeName>
        <fullName evidence="10">ImGP synthase subunit HisH</fullName>
        <shortName evidence="10">IGPS subunit HisH</shortName>
    </alternativeName>
</protein>
<evidence type="ECO:0000313" key="14">
    <source>
        <dbReference type="Proteomes" id="UP001205919"/>
    </source>
</evidence>
<keyword evidence="3 10" id="KW-0028">Amino-acid biosynthesis</keyword>
<comment type="catalytic activity">
    <reaction evidence="8 10">
        <text>5-[(5-phospho-1-deoxy-D-ribulos-1-ylimino)methylamino]-1-(5-phospho-beta-D-ribosyl)imidazole-4-carboxamide + L-glutamine = D-erythro-1-(imidazol-4-yl)glycerol 3-phosphate + 5-amino-1-(5-phospho-beta-D-ribosyl)imidazole-4-carboxamide + L-glutamate + H(+)</text>
        <dbReference type="Rhea" id="RHEA:24793"/>
        <dbReference type="ChEBI" id="CHEBI:15378"/>
        <dbReference type="ChEBI" id="CHEBI:29985"/>
        <dbReference type="ChEBI" id="CHEBI:58278"/>
        <dbReference type="ChEBI" id="CHEBI:58359"/>
        <dbReference type="ChEBI" id="CHEBI:58475"/>
        <dbReference type="ChEBI" id="CHEBI:58525"/>
        <dbReference type="EC" id="4.3.2.10"/>
    </reaction>
</comment>
<dbReference type="InterPro" id="IPR017926">
    <property type="entry name" value="GATASE"/>
</dbReference>
<dbReference type="PIRSF" id="PIRSF000495">
    <property type="entry name" value="Amidotransf_hisH"/>
    <property type="match status" value="1"/>
</dbReference>
<dbReference type="GO" id="GO:0000107">
    <property type="term" value="F:imidazoleglycerol-phosphate synthase activity"/>
    <property type="evidence" value="ECO:0007669"/>
    <property type="project" value="UniProtKB-UniRule"/>
</dbReference>
<comment type="catalytic activity">
    <reaction evidence="9 10">
        <text>L-glutamine + H2O = L-glutamate + NH4(+)</text>
        <dbReference type="Rhea" id="RHEA:15889"/>
        <dbReference type="ChEBI" id="CHEBI:15377"/>
        <dbReference type="ChEBI" id="CHEBI:28938"/>
        <dbReference type="ChEBI" id="CHEBI:29985"/>
        <dbReference type="ChEBI" id="CHEBI:58359"/>
        <dbReference type="EC" id="3.5.1.2"/>
    </reaction>
</comment>
<evidence type="ECO:0000256" key="2">
    <source>
        <dbReference type="ARBA" id="ARBA00011152"/>
    </source>
</evidence>
<dbReference type="Gene3D" id="3.40.50.880">
    <property type="match status" value="1"/>
</dbReference>
<evidence type="ECO:0000256" key="6">
    <source>
        <dbReference type="ARBA" id="ARBA00023102"/>
    </source>
</evidence>
<evidence type="ECO:0000313" key="13">
    <source>
        <dbReference type="EMBL" id="MCQ4812971.1"/>
    </source>
</evidence>
<dbReference type="EC" id="3.5.1.2" evidence="10"/>
<comment type="function">
    <text evidence="10">IGPS catalyzes the conversion of PRFAR and glutamine to IGP, AICAR and glutamate. The HisH subunit catalyzes the hydrolysis of glutamine to glutamate and ammonia as part of the synthesis of IGP and AICAR. The resulting ammonia molecule is channeled to the active site of HisF.</text>
</comment>
<dbReference type="Pfam" id="PF00117">
    <property type="entry name" value="GATase"/>
    <property type="match status" value="1"/>
</dbReference>
<dbReference type="Proteomes" id="UP001205919">
    <property type="component" value="Unassembled WGS sequence"/>
</dbReference>
<reference evidence="13 14" key="1">
    <citation type="submission" date="2022-06" db="EMBL/GenBank/DDBJ databases">
        <title>Isolation of gut microbiota from human fecal samples.</title>
        <authorList>
            <person name="Pamer E.G."/>
            <person name="Barat B."/>
            <person name="Waligurski E."/>
            <person name="Medina S."/>
            <person name="Paddock L."/>
            <person name="Mostad J."/>
        </authorList>
    </citation>
    <scope>NUCLEOTIDE SEQUENCE [LARGE SCALE GENOMIC DNA]</scope>
    <source>
        <strain evidence="13 14">DFI.9.90</strain>
    </source>
</reference>
<sequence length="204" mass="22774">MLAIIDYGLGNLGSIANMLKVIGEKSVITNNKEKIMEADRIILPGVGSFDTGMKNLQDMDLCVILQDEAKRGKPMLGICLGMQLLGRKSEEGKQNGLGLIPFDNVRFNFSPGCGLKIPHMGWDIVDFKQESPLLQGINGTQQRYYFVHTYHAVCDSENDVLMTCDYGYEFAAAVCNKNVYGVQFHPEKSHDFGLKLLENFVKRC</sequence>
<keyword evidence="6 10" id="KW-0368">Histidine biosynthesis</keyword>
<dbReference type="GO" id="GO:0005737">
    <property type="term" value="C:cytoplasm"/>
    <property type="evidence" value="ECO:0007669"/>
    <property type="project" value="UniProtKB-SubCell"/>
</dbReference>
<comment type="pathway">
    <text evidence="1 10">Amino-acid biosynthesis; L-histidine biosynthesis; L-histidine from 5-phospho-alpha-D-ribose 1-diphosphate: step 5/9.</text>
</comment>
<dbReference type="NCBIfam" id="TIGR01855">
    <property type="entry name" value="IMP_synth_hisH"/>
    <property type="match status" value="1"/>
</dbReference>
<dbReference type="InterPro" id="IPR029062">
    <property type="entry name" value="Class_I_gatase-like"/>
</dbReference>
<dbReference type="HAMAP" id="MF_00278">
    <property type="entry name" value="HisH"/>
    <property type="match status" value="1"/>
</dbReference>
<evidence type="ECO:0000256" key="9">
    <source>
        <dbReference type="ARBA" id="ARBA00049534"/>
    </source>
</evidence>
<dbReference type="RefSeq" id="WP_256181169.1">
    <property type="nucleotide sequence ID" value="NZ_JANFYT010000001.1"/>
</dbReference>
<evidence type="ECO:0000256" key="5">
    <source>
        <dbReference type="ARBA" id="ARBA00022962"/>
    </source>
</evidence>
<feature type="domain" description="Glutamine amidotransferase" evidence="12">
    <location>
        <begin position="4"/>
        <end position="202"/>
    </location>
</feature>
<dbReference type="AlphaFoldDB" id="A0AAW5JZU7"/>
<keyword evidence="5 10" id="KW-0315">Glutamine amidotransferase</keyword>
<keyword evidence="10" id="KW-0963">Cytoplasm</keyword>
<evidence type="ECO:0000256" key="10">
    <source>
        <dbReference type="HAMAP-Rule" id="MF_00278"/>
    </source>
</evidence>
<dbReference type="EC" id="4.3.2.10" evidence="10"/>
<evidence type="ECO:0000256" key="1">
    <source>
        <dbReference type="ARBA" id="ARBA00005091"/>
    </source>
</evidence>
<dbReference type="SUPFAM" id="SSF52317">
    <property type="entry name" value="Class I glutamine amidotransferase-like"/>
    <property type="match status" value="1"/>
</dbReference>
<comment type="subunit">
    <text evidence="2 10">Heterodimer of HisH and HisF.</text>
</comment>
<feature type="active site" evidence="10 11">
    <location>
        <position position="185"/>
    </location>
</feature>
<dbReference type="CDD" id="cd01748">
    <property type="entry name" value="GATase1_IGP_Synthase"/>
    <property type="match status" value="1"/>
</dbReference>
<dbReference type="PROSITE" id="PS51273">
    <property type="entry name" value="GATASE_TYPE_1"/>
    <property type="match status" value="1"/>
</dbReference>
<dbReference type="PANTHER" id="PTHR42701">
    <property type="entry name" value="IMIDAZOLE GLYCEROL PHOSPHATE SYNTHASE SUBUNIT HISH"/>
    <property type="match status" value="1"/>
</dbReference>
<gene>
    <name evidence="10 13" type="primary">hisH</name>
    <name evidence="13" type="ORF">NE630_00875</name>
</gene>
<evidence type="ECO:0000256" key="11">
    <source>
        <dbReference type="PIRSR" id="PIRSR000495-1"/>
    </source>
</evidence>
<dbReference type="GO" id="GO:0016829">
    <property type="term" value="F:lyase activity"/>
    <property type="evidence" value="ECO:0007669"/>
    <property type="project" value="UniProtKB-KW"/>
</dbReference>